<dbReference type="GO" id="GO:0042910">
    <property type="term" value="F:xenobiotic transmembrane transporter activity"/>
    <property type="evidence" value="ECO:0007669"/>
    <property type="project" value="InterPro"/>
</dbReference>
<dbReference type="Pfam" id="PF01554">
    <property type="entry name" value="MatE"/>
    <property type="match status" value="2"/>
</dbReference>
<feature type="transmembrane region" description="Helical" evidence="7">
    <location>
        <begin position="279"/>
        <end position="307"/>
    </location>
</feature>
<dbReference type="PANTHER" id="PTHR42925">
    <property type="entry name" value="MULTIDRUG AND TOXIN EFFLUX PROTEIN MATE FAMILY"/>
    <property type="match status" value="1"/>
</dbReference>
<feature type="transmembrane region" description="Helical" evidence="7">
    <location>
        <begin position="242"/>
        <end position="259"/>
    </location>
</feature>
<organism evidence="8 9">
    <name type="scientific">Saccharophagus degradans</name>
    <dbReference type="NCBI Taxonomy" id="86304"/>
    <lineage>
        <taxon>Bacteria</taxon>
        <taxon>Pseudomonadati</taxon>
        <taxon>Pseudomonadota</taxon>
        <taxon>Gammaproteobacteria</taxon>
        <taxon>Cellvibrionales</taxon>
        <taxon>Cellvibrionaceae</taxon>
        <taxon>Saccharophagus</taxon>
    </lineage>
</organism>
<reference evidence="8" key="1">
    <citation type="submission" date="2023-07" db="EMBL/GenBank/DDBJ databases">
        <title>Genome content predicts the carbon catabolic preferences of heterotrophic bacteria.</title>
        <authorList>
            <person name="Gralka M."/>
        </authorList>
    </citation>
    <scope>NUCLEOTIDE SEQUENCE</scope>
    <source>
        <strain evidence="8">I3M17_2</strain>
    </source>
</reference>
<name>A0AAW7X5C0_9GAMM</name>
<dbReference type="GO" id="GO:0005886">
    <property type="term" value="C:plasma membrane"/>
    <property type="evidence" value="ECO:0007669"/>
    <property type="project" value="UniProtKB-SubCell"/>
</dbReference>
<feature type="transmembrane region" description="Helical" evidence="7">
    <location>
        <begin position="357"/>
        <end position="375"/>
    </location>
</feature>
<dbReference type="InterPro" id="IPR047135">
    <property type="entry name" value="YsiQ"/>
</dbReference>
<feature type="transmembrane region" description="Helical" evidence="7">
    <location>
        <begin position="166"/>
        <end position="188"/>
    </location>
</feature>
<evidence type="ECO:0000313" key="9">
    <source>
        <dbReference type="Proteomes" id="UP001169760"/>
    </source>
</evidence>
<evidence type="ECO:0000256" key="4">
    <source>
        <dbReference type="ARBA" id="ARBA00022692"/>
    </source>
</evidence>
<evidence type="ECO:0000313" key="8">
    <source>
        <dbReference type="EMBL" id="MDO6422108.1"/>
    </source>
</evidence>
<gene>
    <name evidence="8" type="ORF">Q4521_06460</name>
</gene>
<feature type="transmembrane region" description="Helical" evidence="7">
    <location>
        <begin position="62"/>
        <end position="82"/>
    </location>
</feature>
<evidence type="ECO:0000256" key="6">
    <source>
        <dbReference type="ARBA" id="ARBA00023136"/>
    </source>
</evidence>
<proteinExistence type="predicted"/>
<feature type="transmembrane region" description="Helical" evidence="7">
    <location>
        <begin position="395"/>
        <end position="414"/>
    </location>
</feature>
<keyword evidence="3" id="KW-1003">Cell membrane</keyword>
<dbReference type="PANTHER" id="PTHR42925:SF2">
    <property type="entry name" value="NA+ DRIVEN MULTIDRUG EFFLUX PUMP"/>
    <property type="match status" value="1"/>
</dbReference>
<sequence length="460" mass="49465">MPLSKSITAKSSTFWKSVLLLALPVALQMLLQSLLGMADVVMVGDLGPEALAAVGLAAKLHFLLLVMMSGIAAGGSVLIAQYSGSKNSEGCRNTLSVTLAVGVAVIMPLVAAFAIAPQVWVNWINPDPIVVAIAAEYIQITALVLLLTQIAVIYEASLRALGNTTVPLIGGAVSVLVNIALNYALIFGHWGFPAMGVAGAAWATLIARAAHMILVVGWVYATRHSFALGVRDICARVDWPKVKRYIVFALPLVANYTLWGVGNATYHVLTGFAGTEALAIMGVIVPIESLFFALFIGLANASAVLVGRALGGDNHDEAWRLYRFFDQLTIGLVVSGCLVLWLIRPWVIAIFDQLDPAAEALLADVLTVFSLLIWVKVLNMMRIMGVLRAGGDNKFCLAVDISAMWLVGIPLYAAGVFFTAVPFAAIFALMYLEEAIKFIPVVMRIRKRYWIKNLVKVDAK</sequence>
<keyword evidence="6 7" id="KW-0472">Membrane</keyword>
<dbReference type="NCBIfam" id="TIGR00797">
    <property type="entry name" value="matE"/>
    <property type="match status" value="1"/>
</dbReference>
<feature type="transmembrane region" description="Helical" evidence="7">
    <location>
        <begin position="420"/>
        <end position="443"/>
    </location>
</feature>
<dbReference type="PIRSF" id="PIRSF006603">
    <property type="entry name" value="DinF"/>
    <property type="match status" value="1"/>
</dbReference>
<keyword evidence="2" id="KW-0813">Transport</keyword>
<evidence type="ECO:0000256" key="5">
    <source>
        <dbReference type="ARBA" id="ARBA00022989"/>
    </source>
</evidence>
<keyword evidence="4 7" id="KW-0812">Transmembrane</keyword>
<comment type="caution">
    <text evidence="8">The sequence shown here is derived from an EMBL/GenBank/DDBJ whole genome shotgun (WGS) entry which is preliminary data.</text>
</comment>
<dbReference type="GO" id="GO:0015297">
    <property type="term" value="F:antiporter activity"/>
    <property type="evidence" value="ECO:0007669"/>
    <property type="project" value="InterPro"/>
</dbReference>
<evidence type="ECO:0000256" key="2">
    <source>
        <dbReference type="ARBA" id="ARBA00022448"/>
    </source>
</evidence>
<dbReference type="InterPro" id="IPR002528">
    <property type="entry name" value="MATE_fam"/>
</dbReference>
<evidence type="ECO:0000256" key="7">
    <source>
        <dbReference type="SAM" id="Phobius"/>
    </source>
</evidence>
<feature type="transmembrane region" description="Helical" evidence="7">
    <location>
        <begin position="328"/>
        <end position="351"/>
    </location>
</feature>
<dbReference type="EMBL" id="JAUOPB010000004">
    <property type="protein sequence ID" value="MDO6422108.1"/>
    <property type="molecule type" value="Genomic_DNA"/>
</dbReference>
<comment type="subcellular location">
    <subcellularLocation>
        <location evidence="1">Cell inner membrane</location>
        <topology evidence="1">Multi-pass membrane protein</topology>
    </subcellularLocation>
</comment>
<keyword evidence="5 7" id="KW-1133">Transmembrane helix</keyword>
<accession>A0AAW7X5C0</accession>
<dbReference type="Proteomes" id="UP001169760">
    <property type="component" value="Unassembled WGS sequence"/>
</dbReference>
<feature type="transmembrane region" description="Helical" evidence="7">
    <location>
        <begin position="94"/>
        <end position="116"/>
    </location>
</feature>
<dbReference type="RefSeq" id="WP_303491937.1">
    <property type="nucleotide sequence ID" value="NZ_JAUOPB010000004.1"/>
</dbReference>
<dbReference type="InterPro" id="IPR048279">
    <property type="entry name" value="MdtK-like"/>
</dbReference>
<evidence type="ECO:0000256" key="3">
    <source>
        <dbReference type="ARBA" id="ARBA00022475"/>
    </source>
</evidence>
<feature type="transmembrane region" description="Helical" evidence="7">
    <location>
        <begin position="128"/>
        <end position="154"/>
    </location>
</feature>
<evidence type="ECO:0000256" key="1">
    <source>
        <dbReference type="ARBA" id="ARBA00004429"/>
    </source>
</evidence>
<feature type="transmembrane region" description="Helical" evidence="7">
    <location>
        <begin position="200"/>
        <end position="221"/>
    </location>
</feature>
<dbReference type="AlphaFoldDB" id="A0AAW7X5C0"/>
<protein>
    <submittedName>
        <fullName evidence="8">MATE family efflux transporter</fullName>
    </submittedName>
</protein>